<dbReference type="EMBL" id="BAED01000019">
    <property type="protein sequence ID" value="GAB04316.1"/>
    <property type="molecule type" value="Genomic_DNA"/>
</dbReference>
<evidence type="ECO:0000256" key="1">
    <source>
        <dbReference type="SAM" id="MobiDB-lite"/>
    </source>
</evidence>
<reference evidence="2 3" key="1">
    <citation type="submission" date="2011-11" db="EMBL/GenBank/DDBJ databases">
        <title>Whole genome shotgun sequence of Gordonia amarae NBRC 15530.</title>
        <authorList>
            <person name="Takarada H."/>
            <person name="Hosoyama A."/>
            <person name="Tsuchikane K."/>
            <person name="Katsumata H."/>
            <person name="Yamazaki S."/>
            <person name="Fujita N."/>
        </authorList>
    </citation>
    <scope>NUCLEOTIDE SEQUENCE [LARGE SCALE GENOMIC DNA]</scope>
    <source>
        <strain evidence="2 3">NBRC 15530</strain>
    </source>
</reference>
<evidence type="ECO:0000313" key="3">
    <source>
        <dbReference type="Proteomes" id="UP000006023"/>
    </source>
</evidence>
<dbReference type="InterPro" id="IPR029069">
    <property type="entry name" value="HotDog_dom_sf"/>
</dbReference>
<dbReference type="PANTHER" id="PTHR30272:SF8">
    <property type="entry name" value="3-HYDROXYDECANOYL-[ACYL-CARRIER-PROTEIN] DEHYDRATASE"/>
    <property type="match status" value="1"/>
</dbReference>
<dbReference type="GO" id="GO:0006633">
    <property type="term" value="P:fatty acid biosynthetic process"/>
    <property type="evidence" value="ECO:0007669"/>
    <property type="project" value="UniProtKB-UniPathway"/>
</dbReference>
<dbReference type="eggNOG" id="COG3321">
    <property type="taxonomic scope" value="Bacteria"/>
</dbReference>
<dbReference type="AlphaFoldDB" id="G7GL41"/>
<feature type="compositionally biased region" description="Pro residues" evidence="1">
    <location>
        <begin position="320"/>
        <end position="333"/>
    </location>
</feature>
<dbReference type="InterPro" id="IPR013114">
    <property type="entry name" value="FabA_FabZ"/>
</dbReference>
<keyword evidence="3" id="KW-1185">Reference proteome</keyword>
<feature type="region of interest" description="Disordered" evidence="1">
    <location>
        <begin position="297"/>
        <end position="338"/>
    </location>
</feature>
<dbReference type="UniPathway" id="UPA00094"/>
<proteinExistence type="predicted"/>
<evidence type="ECO:0000313" key="2">
    <source>
        <dbReference type="EMBL" id="GAB04316.1"/>
    </source>
</evidence>
<dbReference type="Proteomes" id="UP000006023">
    <property type="component" value="Unassembled WGS sequence"/>
</dbReference>
<organism evidence="2 3">
    <name type="scientific">Gordonia amarae NBRC 15530</name>
    <dbReference type="NCBI Taxonomy" id="1075090"/>
    <lineage>
        <taxon>Bacteria</taxon>
        <taxon>Bacillati</taxon>
        <taxon>Actinomycetota</taxon>
        <taxon>Actinomycetes</taxon>
        <taxon>Mycobacteriales</taxon>
        <taxon>Gordoniaceae</taxon>
        <taxon>Gordonia</taxon>
    </lineage>
</organism>
<dbReference type="Pfam" id="PF07977">
    <property type="entry name" value="FabA"/>
    <property type="match status" value="3"/>
</dbReference>
<protein>
    <submittedName>
        <fullName evidence="2">Putative polyketide synthase</fullName>
    </submittedName>
</protein>
<dbReference type="eggNOG" id="COG0764">
    <property type="taxonomic scope" value="Bacteria"/>
</dbReference>
<sequence>MRVFVEHGPRGILTAAIPKILGDQPHVAVALDAQERRGLRALAETVAKLWVNGVPVATDGFDARIEALRSQQGGARAETARTLSFAGHWPDIVDVPGATVAEAPAAPPRVAAAHTAGPAVAPPKVPEPVAVSPAAVSPAQNESAQMPAPETTGAAATIAAEAAPAQYMPPAPSYPPALALPQTVVTQTEYVTAPAVAGQAVNIAAPAAVGDQTATALGIVDSASAAHTAFVERQAQAHAAFLQTREAMLAMVARRRGELPGRVVARSAPATTVVTAPPVAAPAVTAPAAFVAPVTPAPASAAPPASAPAPVTPAAARPAPVAPVPAPAPPAPSQEPAAAPGTVLFSREQLEVLAGGKVSEVFGPRFAEYDNYERLVRMPEPPLLLADRVISIDGEPGTMGTGTIVTETDVDPDAWYMHNGRMSPGVVIESGQADLLLASWLGADFSNRSDRVYRLLGCDLTFMGELPKGGETLHYEIHIDGHAKTGDTRLFFFHYDCYIGDRLMISVRNGQAGFFSDAELADSDGVLWDAADDAPREGAIRDTPPQVTTKRSFSAEELAAYVDGHAYTCFGAGFERAAAHSRTPSLPKGRLRLFDEIAEFDPEGGPWGRGYLRARAHVPADSWFYSGHFKNDPCMPGTLMADAATQALSFAMAAYGFTIEHDGWRFEPVPDEMSRFVCRGQVIPNADHTLDYEVFIEEIIDGPTPTVYAALLCRSDGFKVFHARRFGIRLVPDWPMPPGAPGPVHILEGTTDVRGDYGALLACGRGMPSDAFGELYKPFDGTRRAPRLPDEPYHFVSRIISVDSPPGVPTKGGTCVAEYDVPADAWYLADTHSDAVPLSVLIEILLQPCGWLSSYNGFAANRPDDVLFRNLDGKNITQLRPALVGTLRVSTTMERYAEGGGSTICFFDVVCTQNDEVVMTMNTAFGFFKPEAMENQVGLKSPQFTLDGLNAEAPVNVEYLGPELSGAPYLHQGRLQVLDRVKFWPGAGDAGLGRAVAIYDVHPEAWFFKAHFFQDPVQPGSLGLEAMQQCARAAARLAGVADGATHFEQVAHDQSFDWSFRGQVTPLAKLARSAVEILSVETDERGTLVVFNGTFWVDDLCIYETKKMGVRAVRA</sequence>
<name>G7GL41_9ACTN</name>
<dbReference type="SUPFAM" id="SSF54637">
    <property type="entry name" value="Thioesterase/thiol ester dehydrase-isomerase"/>
    <property type="match status" value="4"/>
</dbReference>
<dbReference type="STRING" id="1075090.GOAMR_19_00030"/>
<dbReference type="Gene3D" id="3.10.129.10">
    <property type="entry name" value="Hotdog Thioesterase"/>
    <property type="match status" value="4"/>
</dbReference>
<dbReference type="PANTHER" id="PTHR30272">
    <property type="entry name" value="3-HYDROXYACYL-[ACYL-CARRIER-PROTEIN] DEHYDRATASE"/>
    <property type="match status" value="1"/>
</dbReference>
<gene>
    <name evidence="2" type="ORF">GOAMR_19_00030</name>
</gene>
<accession>G7GL41</accession>
<comment type="caution">
    <text evidence="2">The sequence shown here is derived from an EMBL/GenBank/DDBJ whole genome shotgun (WGS) entry which is preliminary data.</text>
</comment>